<name>A0A923IZ48_9ACTO</name>
<keyword evidence="3" id="KW-1185">Reference proteome</keyword>
<feature type="transmembrane region" description="Helical" evidence="1">
    <location>
        <begin position="178"/>
        <end position="197"/>
    </location>
</feature>
<protein>
    <submittedName>
        <fullName evidence="2">Uncharacterized protein</fullName>
    </submittedName>
</protein>
<evidence type="ECO:0000313" key="3">
    <source>
        <dbReference type="Proteomes" id="UP000617426"/>
    </source>
</evidence>
<keyword evidence="1" id="KW-1133">Transmembrane helix</keyword>
<proteinExistence type="predicted"/>
<keyword evidence="1" id="KW-0812">Transmembrane</keyword>
<gene>
    <name evidence="2" type="ORF">HD592_000889</name>
</gene>
<feature type="transmembrane region" description="Helical" evidence="1">
    <location>
        <begin position="27"/>
        <end position="46"/>
    </location>
</feature>
<dbReference type="AlphaFoldDB" id="A0A923IZ48"/>
<feature type="transmembrane region" description="Helical" evidence="1">
    <location>
        <begin position="58"/>
        <end position="81"/>
    </location>
</feature>
<organism evidence="2 3">
    <name type="scientific">Schaalia hyovaginalis</name>
    <dbReference type="NCBI Taxonomy" id="29316"/>
    <lineage>
        <taxon>Bacteria</taxon>
        <taxon>Bacillati</taxon>
        <taxon>Actinomycetota</taxon>
        <taxon>Actinomycetes</taxon>
        <taxon>Actinomycetales</taxon>
        <taxon>Actinomycetaceae</taxon>
        <taxon>Schaalia</taxon>
    </lineage>
</organism>
<feature type="transmembrane region" description="Helical" evidence="1">
    <location>
        <begin position="146"/>
        <end position="166"/>
    </location>
</feature>
<dbReference type="RefSeq" id="WP_184452224.1">
    <property type="nucleotide sequence ID" value="NZ_JACHMK010000001.1"/>
</dbReference>
<sequence length="263" mass="28342">MSASTRALPSGRALFASEAAKSRRLRLPLVIAVCIAVGYMLSLPLRPSERARLLEPDIWQSLLMSYTIMNSLISPILISFVSSRLVDVEHSGRGWTFHAAQGVGIGRLCRIKFALLALLVATGVSIQSLGFVGIVKALGCVQPLDAGVWAGYTACLIGVDLALAALHILLSAAVDNQVVSVGIGFIGSLVAFYMFLFPSGVARLLPWGYWAMISRTSMVYEGAGAARVVLVEPEWPWIAGYLILIAVVFFAVCARFDRKQVTQ</sequence>
<feature type="transmembrane region" description="Helical" evidence="1">
    <location>
        <begin position="113"/>
        <end position="134"/>
    </location>
</feature>
<reference evidence="2" key="1">
    <citation type="submission" date="2020-08" db="EMBL/GenBank/DDBJ databases">
        <title>Sequencing the genomes of 1000 actinobacteria strains.</title>
        <authorList>
            <person name="Klenk H.-P."/>
        </authorList>
    </citation>
    <scope>NUCLEOTIDE SEQUENCE</scope>
    <source>
        <strain evidence="2">DSM 10695</strain>
    </source>
</reference>
<evidence type="ECO:0000256" key="1">
    <source>
        <dbReference type="SAM" id="Phobius"/>
    </source>
</evidence>
<evidence type="ECO:0000313" key="2">
    <source>
        <dbReference type="EMBL" id="MBB6334324.1"/>
    </source>
</evidence>
<dbReference type="EMBL" id="JACHMK010000001">
    <property type="protein sequence ID" value="MBB6334324.1"/>
    <property type="molecule type" value="Genomic_DNA"/>
</dbReference>
<comment type="caution">
    <text evidence="2">The sequence shown here is derived from an EMBL/GenBank/DDBJ whole genome shotgun (WGS) entry which is preliminary data.</text>
</comment>
<keyword evidence="1" id="KW-0472">Membrane</keyword>
<accession>A0A923IZ48</accession>
<feature type="transmembrane region" description="Helical" evidence="1">
    <location>
        <begin position="237"/>
        <end position="256"/>
    </location>
</feature>
<dbReference type="Proteomes" id="UP000617426">
    <property type="component" value="Unassembled WGS sequence"/>
</dbReference>